<dbReference type="GO" id="GO:0016747">
    <property type="term" value="F:acyltransferase activity, transferring groups other than amino-acyl groups"/>
    <property type="evidence" value="ECO:0007669"/>
    <property type="project" value="InterPro"/>
</dbReference>
<sequence length="181" mass="20894">FIRILFGEIEYRPNHLPVTITQDATVHHPCIQIEPFLEDIDSVHRLWKAVFLPTWPLSLNNFSRVLSRLQQPAHFVVHSKEGEVIGFAATQLIEKHGQIALLMVHPDHRQRGIGSALLEECMKTLKRRGAKEIQLGSTYPRFFCGLPEDQERNIAFFEHHGFKFGNNVWDLMGDLSQYEVP</sequence>
<dbReference type="CDD" id="cd04301">
    <property type="entry name" value="NAT_SF"/>
    <property type="match status" value="1"/>
</dbReference>
<feature type="non-terminal residue" evidence="2">
    <location>
        <position position="181"/>
    </location>
</feature>
<dbReference type="STRING" id="86630.A0A367IJY8"/>
<dbReference type="OrthoDB" id="416222at2759"/>
<name>A0A367IJY8_RHIAZ</name>
<evidence type="ECO:0000259" key="1">
    <source>
        <dbReference type="PROSITE" id="PS51186"/>
    </source>
</evidence>
<dbReference type="EMBL" id="PJQL01005527">
    <property type="protein sequence ID" value="RCH77946.1"/>
    <property type="molecule type" value="Genomic_DNA"/>
</dbReference>
<dbReference type="Pfam" id="PF00583">
    <property type="entry name" value="Acetyltransf_1"/>
    <property type="match status" value="1"/>
</dbReference>
<evidence type="ECO:0000313" key="2">
    <source>
        <dbReference type="EMBL" id="RCH77946.1"/>
    </source>
</evidence>
<dbReference type="Gene3D" id="3.40.630.30">
    <property type="match status" value="1"/>
</dbReference>
<dbReference type="PANTHER" id="PTHR43617">
    <property type="entry name" value="L-AMINO ACID N-ACETYLTRANSFERASE"/>
    <property type="match status" value="1"/>
</dbReference>
<dbReference type="InterPro" id="IPR000182">
    <property type="entry name" value="GNAT_dom"/>
</dbReference>
<feature type="non-terminal residue" evidence="2">
    <location>
        <position position="1"/>
    </location>
</feature>
<comment type="caution">
    <text evidence="2">The sequence shown here is derived from an EMBL/GenBank/DDBJ whole genome shotgun (WGS) entry which is preliminary data.</text>
</comment>
<proteinExistence type="predicted"/>
<keyword evidence="3" id="KW-1185">Reference proteome</keyword>
<protein>
    <recommendedName>
        <fullName evidence="1">N-acetyltransferase domain-containing protein</fullName>
    </recommendedName>
</protein>
<organism evidence="2 3">
    <name type="scientific">Rhizopus azygosporus</name>
    <name type="common">Rhizopus microsporus var. azygosporus</name>
    <dbReference type="NCBI Taxonomy" id="86630"/>
    <lineage>
        <taxon>Eukaryota</taxon>
        <taxon>Fungi</taxon>
        <taxon>Fungi incertae sedis</taxon>
        <taxon>Mucoromycota</taxon>
        <taxon>Mucoromycotina</taxon>
        <taxon>Mucoromycetes</taxon>
        <taxon>Mucorales</taxon>
        <taxon>Mucorineae</taxon>
        <taxon>Rhizopodaceae</taxon>
        <taxon>Rhizopus</taxon>
    </lineage>
</organism>
<dbReference type="InterPro" id="IPR016181">
    <property type="entry name" value="Acyl_CoA_acyltransferase"/>
</dbReference>
<dbReference type="SUPFAM" id="SSF55729">
    <property type="entry name" value="Acyl-CoA N-acyltransferases (Nat)"/>
    <property type="match status" value="1"/>
</dbReference>
<evidence type="ECO:0000313" key="3">
    <source>
        <dbReference type="Proteomes" id="UP000252139"/>
    </source>
</evidence>
<feature type="domain" description="N-acetyltransferase" evidence="1">
    <location>
        <begin position="31"/>
        <end position="181"/>
    </location>
</feature>
<reference evidence="2 3" key="1">
    <citation type="journal article" date="2018" name="G3 (Bethesda)">
        <title>Phylogenetic and Phylogenomic Definition of Rhizopus Species.</title>
        <authorList>
            <person name="Gryganskyi A.P."/>
            <person name="Golan J."/>
            <person name="Dolatabadi S."/>
            <person name="Mondo S."/>
            <person name="Robb S."/>
            <person name="Idnurm A."/>
            <person name="Muszewska A."/>
            <person name="Steczkiewicz K."/>
            <person name="Masonjones S."/>
            <person name="Liao H.L."/>
            <person name="Gajdeczka M.T."/>
            <person name="Anike F."/>
            <person name="Vuek A."/>
            <person name="Anishchenko I.M."/>
            <person name="Voigt K."/>
            <person name="de Hoog G.S."/>
            <person name="Smith M.E."/>
            <person name="Heitman J."/>
            <person name="Vilgalys R."/>
            <person name="Stajich J.E."/>
        </authorList>
    </citation>
    <scope>NUCLEOTIDE SEQUENCE [LARGE SCALE GENOMIC DNA]</scope>
    <source>
        <strain evidence="2 3">CBS 357.93</strain>
    </source>
</reference>
<gene>
    <name evidence="2" type="ORF">CU097_000491</name>
</gene>
<dbReference type="PROSITE" id="PS51186">
    <property type="entry name" value="GNAT"/>
    <property type="match status" value="1"/>
</dbReference>
<accession>A0A367IJY8</accession>
<dbReference type="AlphaFoldDB" id="A0A367IJY8"/>
<dbReference type="Proteomes" id="UP000252139">
    <property type="component" value="Unassembled WGS sequence"/>
</dbReference>
<dbReference type="InterPro" id="IPR050276">
    <property type="entry name" value="MshD_Acetyltransferase"/>
</dbReference>